<evidence type="ECO:0000313" key="10">
    <source>
        <dbReference type="Proteomes" id="UP000006882"/>
    </source>
</evidence>
<keyword evidence="5" id="KW-0333">Golgi apparatus</keyword>
<evidence type="ECO:0000256" key="6">
    <source>
        <dbReference type="SAM" id="MobiDB-lite"/>
    </source>
</evidence>
<name>M5WAM9_PRUPE</name>
<dbReference type="PANTHER" id="PTHR11062">
    <property type="entry name" value="EXOSTOSIN HEPARAN SULFATE GLYCOSYLTRANSFERASE -RELATED"/>
    <property type="match status" value="1"/>
</dbReference>
<protein>
    <recommendedName>
        <fullName evidence="8">Exostosin GT47 domain-containing protein</fullName>
    </recommendedName>
</protein>
<comment type="similarity">
    <text evidence="2">Belongs to the glycosyltransferase 47 family.</text>
</comment>
<dbReference type="GO" id="GO:0016757">
    <property type="term" value="F:glycosyltransferase activity"/>
    <property type="evidence" value="ECO:0007669"/>
    <property type="project" value="UniProtKB-KW"/>
</dbReference>
<evidence type="ECO:0000256" key="3">
    <source>
        <dbReference type="ARBA" id="ARBA00022676"/>
    </source>
</evidence>
<dbReference type="Gramene" id="ONI05170">
    <property type="protein sequence ID" value="ONI05170"/>
    <property type="gene ID" value="PRUPE_6G359500"/>
</dbReference>
<dbReference type="Gene3D" id="3.40.50.2000">
    <property type="entry name" value="Glycogen Phosphorylase B"/>
    <property type="match status" value="1"/>
</dbReference>
<dbReference type="AlphaFoldDB" id="M5WAM9"/>
<evidence type="ECO:0000256" key="5">
    <source>
        <dbReference type="ARBA" id="ARBA00023034"/>
    </source>
</evidence>
<feature type="compositionally biased region" description="Polar residues" evidence="6">
    <location>
        <begin position="84"/>
        <end position="98"/>
    </location>
</feature>
<accession>M5WAM9</accession>
<dbReference type="OMA" id="QFIFEME"/>
<dbReference type="CDD" id="cd01635">
    <property type="entry name" value="Glycosyltransferase_GTB-type"/>
    <property type="match status" value="1"/>
</dbReference>
<proteinExistence type="inferred from homology"/>
<dbReference type="InterPro" id="IPR004263">
    <property type="entry name" value="Exostosin"/>
</dbReference>
<keyword evidence="10" id="KW-1185">Reference proteome</keyword>
<keyword evidence="7" id="KW-1133">Transmembrane helix</keyword>
<dbReference type="SMR" id="M5WAM9"/>
<feature type="domain" description="Exostosin GT47" evidence="8">
    <location>
        <begin position="160"/>
        <end position="441"/>
    </location>
</feature>
<dbReference type="GO" id="GO:0000139">
    <property type="term" value="C:Golgi membrane"/>
    <property type="evidence" value="ECO:0007669"/>
    <property type="project" value="UniProtKB-SubCell"/>
</dbReference>
<reference evidence="9 10" key="1">
    <citation type="journal article" date="2013" name="Nat. Genet.">
        <title>The high-quality draft genome of peach (Prunus persica) identifies unique patterns of genetic diversity, domestication and genome evolution.</title>
        <authorList>
            <consortium name="International Peach Genome Initiative"/>
            <person name="Verde I."/>
            <person name="Abbott A.G."/>
            <person name="Scalabrin S."/>
            <person name="Jung S."/>
            <person name="Shu S."/>
            <person name="Marroni F."/>
            <person name="Zhebentyayeva T."/>
            <person name="Dettori M.T."/>
            <person name="Grimwood J."/>
            <person name="Cattonaro F."/>
            <person name="Zuccolo A."/>
            <person name="Rossini L."/>
            <person name="Jenkins J."/>
            <person name="Vendramin E."/>
            <person name="Meisel L.A."/>
            <person name="Decroocq V."/>
            <person name="Sosinski B."/>
            <person name="Prochnik S."/>
            <person name="Mitros T."/>
            <person name="Policriti A."/>
            <person name="Cipriani G."/>
            <person name="Dondini L."/>
            <person name="Ficklin S."/>
            <person name="Goodstein D.M."/>
            <person name="Xuan P."/>
            <person name="Del Fabbro C."/>
            <person name="Aramini V."/>
            <person name="Copetti D."/>
            <person name="Gonzalez S."/>
            <person name="Horner D.S."/>
            <person name="Falchi R."/>
            <person name="Lucas S."/>
            <person name="Mica E."/>
            <person name="Maldonado J."/>
            <person name="Lazzari B."/>
            <person name="Bielenberg D."/>
            <person name="Pirona R."/>
            <person name="Miculan M."/>
            <person name="Barakat A."/>
            <person name="Testolin R."/>
            <person name="Stella A."/>
            <person name="Tartarini S."/>
            <person name="Tonutti P."/>
            <person name="Arus P."/>
            <person name="Orellana A."/>
            <person name="Wells C."/>
            <person name="Main D."/>
            <person name="Vizzotto G."/>
            <person name="Silva H."/>
            <person name="Salamini F."/>
            <person name="Schmutz J."/>
            <person name="Morgante M."/>
            <person name="Rokhsar D.S."/>
        </authorList>
    </citation>
    <scope>NUCLEOTIDE SEQUENCE [LARGE SCALE GENOMIC DNA]</scope>
    <source>
        <strain evidence="10">cv. Nemared</strain>
    </source>
</reference>
<feature type="transmembrane region" description="Helical" evidence="7">
    <location>
        <begin position="12"/>
        <end position="31"/>
    </location>
</feature>
<evidence type="ECO:0000313" key="9">
    <source>
        <dbReference type="EMBL" id="ONI05170.1"/>
    </source>
</evidence>
<evidence type="ECO:0000256" key="4">
    <source>
        <dbReference type="ARBA" id="ARBA00022968"/>
    </source>
</evidence>
<evidence type="ECO:0000256" key="1">
    <source>
        <dbReference type="ARBA" id="ARBA00004323"/>
    </source>
</evidence>
<keyword evidence="7" id="KW-0472">Membrane</keyword>
<keyword evidence="3" id="KW-0328">Glycosyltransferase</keyword>
<feature type="region of interest" description="Disordered" evidence="6">
    <location>
        <begin position="82"/>
        <end position="107"/>
    </location>
</feature>
<evidence type="ECO:0000256" key="7">
    <source>
        <dbReference type="SAM" id="Phobius"/>
    </source>
</evidence>
<comment type="subcellular location">
    <subcellularLocation>
        <location evidence="1">Golgi apparatus membrane</location>
        <topology evidence="1">Single-pass type II membrane protein</topology>
    </subcellularLocation>
</comment>
<dbReference type="InterPro" id="IPR040911">
    <property type="entry name" value="Exostosin_GT47"/>
</dbReference>
<dbReference type="EMBL" id="CM007656">
    <property type="protein sequence ID" value="ONI05170.1"/>
    <property type="molecule type" value="Genomic_DNA"/>
</dbReference>
<dbReference type="Pfam" id="PF03016">
    <property type="entry name" value="Exostosin_GT47"/>
    <property type="match status" value="1"/>
</dbReference>
<dbReference type="HOGENOM" id="CLU_025166_1_4_1"/>
<keyword evidence="4" id="KW-0735">Signal-anchor</keyword>
<keyword evidence="3" id="KW-0808">Transferase</keyword>
<keyword evidence="7" id="KW-0812">Transmembrane</keyword>
<evidence type="ECO:0000259" key="8">
    <source>
        <dbReference type="Pfam" id="PF03016"/>
    </source>
</evidence>
<dbReference type="eggNOG" id="KOG1021">
    <property type="taxonomic scope" value="Eukaryota"/>
</dbReference>
<evidence type="ECO:0000256" key="2">
    <source>
        <dbReference type="ARBA" id="ARBA00010271"/>
    </source>
</evidence>
<dbReference type="STRING" id="3760.M5WAM9"/>
<dbReference type="KEGG" id="pper:18772799"/>
<organism evidence="9 10">
    <name type="scientific">Prunus persica</name>
    <name type="common">Peach</name>
    <name type="synonym">Amygdalus persica</name>
    <dbReference type="NCBI Taxonomy" id="3760"/>
    <lineage>
        <taxon>Eukaryota</taxon>
        <taxon>Viridiplantae</taxon>
        <taxon>Streptophyta</taxon>
        <taxon>Embryophyta</taxon>
        <taxon>Tracheophyta</taxon>
        <taxon>Spermatophyta</taxon>
        <taxon>Magnoliopsida</taxon>
        <taxon>eudicotyledons</taxon>
        <taxon>Gunneridae</taxon>
        <taxon>Pentapetalae</taxon>
        <taxon>rosids</taxon>
        <taxon>fabids</taxon>
        <taxon>Rosales</taxon>
        <taxon>Rosaceae</taxon>
        <taxon>Amygdaloideae</taxon>
        <taxon>Amygdaleae</taxon>
        <taxon>Prunus</taxon>
    </lineage>
</organism>
<dbReference type="PANTHER" id="PTHR11062:SF267">
    <property type="entry name" value="EXOSTOSIN FAMILY PROTEIN"/>
    <property type="match status" value="1"/>
</dbReference>
<gene>
    <name evidence="9" type="ORF">PRUPE_6G359500</name>
</gene>
<dbReference type="OrthoDB" id="1924787at2759"/>
<dbReference type="Proteomes" id="UP000006882">
    <property type="component" value="Chromosome G6"/>
</dbReference>
<sequence>MAEPPLDFRSPCLVSVTLILLLLVALLFSPLNQQHHLSLNLSSSLTSPSSSFYHQQQITTDNHTTLHFAPAPSPSQALLEFQRHQSPPSTSAPQLTHTTIKKNQSKTERIEQELSVARAIIRKAIVTKNCTSNSNEIYIPTGSVYRNPYAFHQSHVEMVKRFKIWAYREGELPMVHNGPTTYIYSIEGQFIFEMESGPSRFMAEHPDEAHAFFLPLSVSKITDFLIRPHHETFFHRLHRVFTDYIYVISDKYPYWNRSAGGDHFFVSCHDWAPIISRDDPRPYKNLMKVLCNANTSEGFKPTRDVSLPEYNLKAYELGPPRFGERPSQRPILAFFAGAAHGDIRSILFEHWKEKDDEVRVYEKLPEKMNYHKLMGQTKFCLCPSGSEVASPRVVEAMYAGCVPVLISDYYAVPFDDVLDWTKFSIQIPPKRIPDIKSILKAVPYSKYLKLQKRVMQVRRHFELNRPAKPYDVFHMVLHSVWLRRLNIRLPDRF</sequence>